<evidence type="ECO:0000256" key="2">
    <source>
        <dbReference type="ARBA" id="ARBA00008566"/>
    </source>
</evidence>
<feature type="transmembrane region" description="Helical" evidence="8">
    <location>
        <begin position="300"/>
        <end position="326"/>
    </location>
</feature>
<evidence type="ECO:0000256" key="7">
    <source>
        <dbReference type="ARBA" id="ARBA00023136"/>
    </source>
</evidence>
<gene>
    <name evidence="9" type="ORF">LAFE_0A01816G</name>
</gene>
<feature type="transmembrane region" description="Helical" evidence="8">
    <location>
        <begin position="46"/>
        <end position="72"/>
    </location>
</feature>
<dbReference type="InterPro" id="IPR051629">
    <property type="entry name" value="Sulfite_efflux_TDT"/>
</dbReference>
<keyword evidence="10" id="KW-1185">Reference proteome</keyword>
<keyword evidence="6 8" id="KW-1133">Transmembrane helix</keyword>
<feature type="transmembrane region" description="Helical" evidence="8">
    <location>
        <begin position="369"/>
        <end position="395"/>
    </location>
</feature>
<feature type="transmembrane region" description="Helical" evidence="8">
    <location>
        <begin position="206"/>
        <end position="229"/>
    </location>
</feature>
<evidence type="ECO:0000256" key="4">
    <source>
        <dbReference type="ARBA" id="ARBA00022475"/>
    </source>
</evidence>
<reference evidence="9 10" key="1">
    <citation type="submission" date="2016-03" db="EMBL/GenBank/DDBJ databases">
        <authorList>
            <person name="Devillers H."/>
        </authorList>
    </citation>
    <scope>NUCLEOTIDE SEQUENCE [LARGE SCALE GENOMIC DNA]</scope>
    <source>
        <strain evidence="9">CBS 6772</strain>
    </source>
</reference>
<comment type="similarity">
    <text evidence="2">Belongs to the tellurite-resistance/dicarboxylate transporter (TDT) family.</text>
</comment>
<keyword evidence="7 8" id="KW-0472">Membrane</keyword>
<evidence type="ECO:0000313" key="9">
    <source>
        <dbReference type="EMBL" id="SCV99376.1"/>
    </source>
</evidence>
<keyword evidence="5 8" id="KW-0812">Transmembrane</keyword>
<name>A0A1G4M6R2_LACFM</name>
<feature type="transmembrane region" description="Helical" evidence="8">
    <location>
        <begin position="20"/>
        <end position="39"/>
    </location>
</feature>
<dbReference type="OMA" id="YIPHCIM"/>
<comment type="subcellular location">
    <subcellularLocation>
        <location evidence="1">Cell membrane</location>
        <topology evidence="1">Multi-pass membrane protein</topology>
    </subcellularLocation>
</comment>
<evidence type="ECO:0000256" key="5">
    <source>
        <dbReference type="ARBA" id="ARBA00022692"/>
    </source>
</evidence>
<evidence type="ECO:0000256" key="6">
    <source>
        <dbReference type="ARBA" id="ARBA00022989"/>
    </source>
</evidence>
<feature type="transmembrane region" description="Helical" evidence="8">
    <location>
        <begin position="126"/>
        <end position="154"/>
    </location>
</feature>
<dbReference type="Gene3D" id="1.50.10.150">
    <property type="entry name" value="Voltage-dependent anion channel"/>
    <property type="match status" value="1"/>
</dbReference>
<proteinExistence type="inferred from homology"/>
<sequence>MGSVFEVLHFYLIEQFNPFWFVTVVGTGISSTILHSFFYEIDGLRFLSYVMFGIACNLLVIMLALLFANMLFVCKRESFESYFNIYFQDSSISVFWGLFPMGLGVLTNYIFQLCDNELNDLQTVRGLVLFVYILWWIDIGLSLTVTWGVTFLIWRKCSASVTMENIPAILLLTVIPSITVSSSGGTFTMSELLFTATSESIQTMTLFVTCLIWFSAFLLTIVVLNSYIWNLYVNKIPPFKQVFTIFIQIGPFGQASFGFLLLTNNIKKYIELYYPVSEFPPDDRINTLAVICSFKVCGALVALFLIAAGILFTIISVLSVISYSFAPSNSSILAFHKGWWAMPFPLGTMALATEEFYRQYGQYVSANAFHVLGVIYGFTCSLLTIFCLAASVVVYSRDIVTVLNGKKEDECV</sequence>
<dbReference type="Pfam" id="PF03595">
    <property type="entry name" value="SLAC1"/>
    <property type="match status" value="1"/>
</dbReference>
<organism evidence="9 10">
    <name type="scientific">Lachancea fermentati</name>
    <name type="common">Zygosaccharomyces fermentati</name>
    <dbReference type="NCBI Taxonomy" id="4955"/>
    <lineage>
        <taxon>Eukaryota</taxon>
        <taxon>Fungi</taxon>
        <taxon>Dikarya</taxon>
        <taxon>Ascomycota</taxon>
        <taxon>Saccharomycotina</taxon>
        <taxon>Saccharomycetes</taxon>
        <taxon>Saccharomycetales</taxon>
        <taxon>Saccharomycetaceae</taxon>
        <taxon>Lachancea</taxon>
    </lineage>
</organism>
<dbReference type="PANTHER" id="PTHR31686">
    <property type="match status" value="1"/>
</dbReference>
<evidence type="ECO:0000313" key="10">
    <source>
        <dbReference type="Proteomes" id="UP000190831"/>
    </source>
</evidence>
<feature type="transmembrane region" description="Helical" evidence="8">
    <location>
        <begin position="166"/>
        <end position="194"/>
    </location>
</feature>
<evidence type="ECO:0000256" key="3">
    <source>
        <dbReference type="ARBA" id="ARBA00022448"/>
    </source>
</evidence>
<keyword evidence="3" id="KW-0813">Transport</keyword>
<feature type="transmembrane region" description="Helical" evidence="8">
    <location>
        <begin position="92"/>
        <end position="114"/>
    </location>
</feature>
<feature type="transmembrane region" description="Helical" evidence="8">
    <location>
        <begin position="241"/>
        <end position="262"/>
    </location>
</feature>
<dbReference type="GO" id="GO:0000319">
    <property type="term" value="F:sulfite transmembrane transporter activity"/>
    <property type="evidence" value="ECO:0007669"/>
    <property type="project" value="TreeGrafter"/>
</dbReference>
<dbReference type="PANTHER" id="PTHR31686:SF1">
    <property type="entry name" value="SULFITE EFFLUX PUMP SSU1"/>
    <property type="match status" value="1"/>
</dbReference>
<dbReference type="GO" id="GO:0005886">
    <property type="term" value="C:plasma membrane"/>
    <property type="evidence" value="ECO:0007669"/>
    <property type="project" value="UniProtKB-SubCell"/>
</dbReference>
<dbReference type="InterPro" id="IPR038665">
    <property type="entry name" value="Voltage-dep_anion_channel_sf"/>
</dbReference>
<evidence type="ECO:0000256" key="1">
    <source>
        <dbReference type="ARBA" id="ARBA00004651"/>
    </source>
</evidence>
<evidence type="ECO:0000256" key="8">
    <source>
        <dbReference type="SAM" id="Phobius"/>
    </source>
</evidence>
<accession>A0A1G4M6R2</accession>
<protein>
    <submittedName>
        <fullName evidence="9">LAFE_0A01816g1_1</fullName>
    </submittedName>
</protein>
<dbReference type="InterPro" id="IPR004695">
    <property type="entry name" value="SLAC1/Mae1/Ssu1/TehA"/>
</dbReference>
<dbReference type="AlphaFoldDB" id="A0A1G4M6R2"/>
<keyword evidence="4" id="KW-1003">Cell membrane</keyword>
<dbReference type="EMBL" id="LT598487">
    <property type="protein sequence ID" value="SCV99376.1"/>
    <property type="molecule type" value="Genomic_DNA"/>
</dbReference>
<dbReference type="OrthoDB" id="1099at2759"/>
<dbReference type="Proteomes" id="UP000190831">
    <property type="component" value="Chromosome A"/>
</dbReference>